<gene>
    <name evidence="4" type="ORF">ELS20_14620</name>
</gene>
<dbReference type="PANTHER" id="PTHR43861:SF1">
    <property type="entry name" value="TRANS-ACONITATE 2-METHYLTRANSFERASE"/>
    <property type="match status" value="1"/>
</dbReference>
<dbReference type="EMBL" id="RZIG01000002">
    <property type="protein sequence ID" value="RYJ11085.1"/>
    <property type="molecule type" value="Genomic_DNA"/>
</dbReference>
<sequence>MPENEWDPDDYDGGHSFVAEYGADVVELLDAQPSERVLDIGCGTGHLTAEIADRGAAVVGIDAAEEMVAQAREQYPDLTFEVADARDYDPGTFDAVFSNAALHWIPSDDHDAVLSMVAEALDEGGRFVAELGGQGNVSQVETAVRSVLAERGYETGNPWYFPSLGEYTSRLEAHGLEVTAAWLFDRPTPLEGGSAGLREWLEMFGDSVLAPVPERDHGAVLDSIEDRLRPTLYDTETETWTVDYRRLRFVASH</sequence>
<evidence type="ECO:0000256" key="2">
    <source>
        <dbReference type="ARBA" id="ARBA00022679"/>
    </source>
</evidence>
<proteinExistence type="predicted"/>
<dbReference type="CDD" id="cd02440">
    <property type="entry name" value="AdoMet_MTases"/>
    <property type="match status" value="1"/>
</dbReference>
<evidence type="ECO:0000313" key="4">
    <source>
        <dbReference type="EMBL" id="RYJ11085.1"/>
    </source>
</evidence>
<dbReference type="Gene3D" id="3.40.50.150">
    <property type="entry name" value="Vaccinia Virus protein VP39"/>
    <property type="match status" value="1"/>
</dbReference>
<dbReference type="RefSeq" id="WP_050037467.1">
    <property type="nucleotide sequence ID" value="NZ_JAFKAA010000002.1"/>
</dbReference>
<dbReference type="PANTHER" id="PTHR43861">
    <property type="entry name" value="TRANS-ACONITATE 2-METHYLTRANSFERASE-RELATED"/>
    <property type="match status" value="1"/>
</dbReference>
<dbReference type="SUPFAM" id="SSF53335">
    <property type="entry name" value="S-adenosyl-L-methionine-dependent methyltransferases"/>
    <property type="match status" value="1"/>
</dbReference>
<dbReference type="GeneID" id="99237250"/>
<dbReference type="Proteomes" id="UP000293535">
    <property type="component" value="Unassembled WGS sequence"/>
</dbReference>
<accession>A0A482TFB3</accession>
<evidence type="ECO:0000313" key="5">
    <source>
        <dbReference type="Proteomes" id="UP000293535"/>
    </source>
</evidence>
<protein>
    <submittedName>
        <fullName evidence="4">Methyltransferase domain-containing protein</fullName>
    </submittedName>
</protein>
<dbReference type="AlphaFoldDB" id="A0A482TFB3"/>
<evidence type="ECO:0000259" key="3">
    <source>
        <dbReference type="Pfam" id="PF13649"/>
    </source>
</evidence>
<dbReference type="GO" id="GO:0032259">
    <property type="term" value="P:methylation"/>
    <property type="evidence" value="ECO:0007669"/>
    <property type="project" value="UniProtKB-KW"/>
</dbReference>
<comment type="caution">
    <text evidence="4">The sequence shown here is derived from an EMBL/GenBank/DDBJ whole genome shotgun (WGS) entry which is preliminary data.</text>
</comment>
<organism evidence="4 5">
    <name type="scientific">Haloarcula hispanica</name>
    <dbReference type="NCBI Taxonomy" id="51589"/>
    <lineage>
        <taxon>Archaea</taxon>
        <taxon>Methanobacteriati</taxon>
        <taxon>Methanobacteriota</taxon>
        <taxon>Stenosarchaea group</taxon>
        <taxon>Halobacteria</taxon>
        <taxon>Halobacteriales</taxon>
        <taxon>Haloarculaceae</taxon>
        <taxon>Haloarcula</taxon>
    </lineage>
</organism>
<evidence type="ECO:0000256" key="1">
    <source>
        <dbReference type="ARBA" id="ARBA00022603"/>
    </source>
</evidence>
<name>A0A482TFB3_HALHI</name>
<dbReference type="InterPro" id="IPR041698">
    <property type="entry name" value="Methyltransf_25"/>
</dbReference>
<dbReference type="InterPro" id="IPR029063">
    <property type="entry name" value="SAM-dependent_MTases_sf"/>
</dbReference>
<keyword evidence="1 4" id="KW-0489">Methyltransferase</keyword>
<feature type="domain" description="Methyltransferase" evidence="3">
    <location>
        <begin position="37"/>
        <end position="125"/>
    </location>
</feature>
<reference evidence="4 5" key="1">
    <citation type="submission" date="2018-12" db="EMBL/GenBank/DDBJ databases">
        <title>Draft genome sequence of Haloarcula hispinica strain 18.1, an halophilic archaeon isolated from Chott El Jerid of Southern Tunisia.</title>
        <authorList>
            <person name="Najjari A."/>
            <person name="Ben Dhia O."/>
            <person name="Ferjani R."/>
            <person name="Mahjoubi M."/>
            <person name="Sghaier H."/>
            <person name="Elshahed M."/>
            <person name="Ouzari H.I."/>
            <person name="Cherid A."/>
            <person name="Youssef N."/>
        </authorList>
    </citation>
    <scope>NUCLEOTIDE SEQUENCE [LARGE SCALE GENOMIC DNA]</scope>
    <source>
        <strain evidence="4 5">18.1</strain>
    </source>
</reference>
<dbReference type="Pfam" id="PF13649">
    <property type="entry name" value="Methyltransf_25"/>
    <property type="match status" value="1"/>
</dbReference>
<keyword evidence="2 4" id="KW-0808">Transferase</keyword>
<dbReference type="GO" id="GO:0008168">
    <property type="term" value="F:methyltransferase activity"/>
    <property type="evidence" value="ECO:0007669"/>
    <property type="project" value="UniProtKB-KW"/>
</dbReference>